<dbReference type="GO" id="GO:0009982">
    <property type="term" value="F:pseudouridine synthase activity"/>
    <property type="evidence" value="ECO:0007669"/>
    <property type="project" value="InterPro"/>
</dbReference>
<evidence type="ECO:0000256" key="4">
    <source>
        <dbReference type="SAM" id="MobiDB-lite"/>
    </source>
</evidence>
<dbReference type="InterPro" id="IPR020103">
    <property type="entry name" value="PsdUridine_synth_cat_dom_sf"/>
</dbReference>
<gene>
    <name evidence="6" type="ORF">CB5_LOCUS25151</name>
</gene>
<comment type="catalytic activity">
    <reaction evidence="1">
        <text>a uridine in RNA = a pseudouridine in RNA</text>
        <dbReference type="Rhea" id="RHEA:48348"/>
        <dbReference type="Rhea" id="RHEA-COMP:12068"/>
        <dbReference type="Rhea" id="RHEA-COMP:12069"/>
        <dbReference type="ChEBI" id="CHEBI:65314"/>
        <dbReference type="ChEBI" id="CHEBI:65315"/>
    </reaction>
</comment>
<evidence type="ECO:0000313" key="6">
    <source>
        <dbReference type="EMBL" id="CAD1841940.1"/>
    </source>
</evidence>
<dbReference type="PANTHER" id="PTHR21600">
    <property type="entry name" value="MITOCHONDRIAL RNA PSEUDOURIDINE SYNTHASE"/>
    <property type="match status" value="1"/>
</dbReference>
<dbReference type="PANTHER" id="PTHR21600:SF88">
    <property type="entry name" value="RNA PSEUDOURIDINE SYNTHASE 5"/>
    <property type="match status" value="1"/>
</dbReference>
<dbReference type="CDD" id="cd02869">
    <property type="entry name" value="PseudoU_synth_RluA_like"/>
    <property type="match status" value="1"/>
</dbReference>
<keyword evidence="2 3" id="KW-0694">RNA-binding</keyword>
<dbReference type="GO" id="GO:0000455">
    <property type="term" value="P:enzyme-directed rRNA pseudouridine synthesis"/>
    <property type="evidence" value="ECO:0007669"/>
    <property type="project" value="TreeGrafter"/>
</dbReference>
<feature type="domain" description="Pseudouridine synthase RsuA/RluA-like" evidence="5">
    <location>
        <begin position="140"/>
        <end position="314"/>
    </location>
</feature>
<name>A0A6V7QFT2_ANACO</name>
<proteinExistence type="predicted"/>
<dbReference type="AlphaFoldDB" id="A0A6V7QFT2"/>
<evidence type="ECO:0000256" key="3">
    <source>
        <dbReference type="PROSITE-ProRule" id="PRU00182"/>
    </source>
</evidence>
<protein>
    <recommendedName>
        <fullName evidence="5">Pseudouridine synthase RsuA/RluA-like domain-containing protein</fullName>
    </recommendedName>
</protein>
<dbReference type="PROSITE" id="PS01129">
    <property type="entry name" value="PSI_RLU"/>
    <property type="match status" value="1"/>
</dbReference>
<evidence type="ECO:0000256" key="1">
    <source>
        <dbReference type="ARBA" id="ARBA00000073"/>
    </source>
</evidence>
<dbReference type="Gene3D" id="3.30.2350.10">
    <property type="entry name" value="Pseudouridine synthase"/>
    <property type="match status" value="1"/>
</dbReference>
<dbReference type="PROSITE" id="PS50889">
    <property type="entry name" value="S4"/>
    <property type="match status" value="1"/>
</dbReference>
<reference evidence="6" key="1">
    <citation type="submission" date="2020-07" db="EMBL/GenBank/DDBJ databases">
        <authorList>
            <person name="Lin J."/>
        </authorList>
    </citation>
    <scope>NUCLEOTIDE SEQUENCE</scope>
</reference>
<dbReference type="InterPro" id="IPR050188">
    <property type="entry name" value="RluA_PseudoU_synthase"/>
</dbReference>
<evidence type="ECO:0000256" key="2">
    <source>
        <dbReference type="ARBA" id="ARBA00022884"/>
    </source>
</evidence>
<evidence type="ECO:0000259" key="5">
    <source>
        <dbReference type="Pfam" id="PF00849"/>
    </source>
</evidence>
<feature type="region of interest" description="Disordered" evidence="4">
    <location>
        <begin position="22"/>
        <end position="43"/>
    </location>
</feature>
<organism evidence="6">
    <name type="scientific">Ananas comosus var. bracteatus</name>
    <name type="common">red pineapple</name>
    <dbReference type="NCBI Taxonomy" id="296719"/>
    <lineage>
        <taxon>Eukaryota</taxon>
        <taxon>Viridiplantae</taxon>
        <taxon>Streptophyta</taxon>
        <taxon>Embryophyta</taxon>
        <taxon>Tracheophyta</taxon>
        <taxon>Spermatophyta</taxon>
        <taxon>Magnoliopsida</taxon>
        <taxon>Liliopsida</taxon>
        <taxon>Poales</taxon>
        <taxon>Bromeliaceae</taxon>
        <taxon>Bromelioideae</taxon>
        <taxon>Ananas</taxon>
    </lineage>
</organism>
<sequence length="412" mass="47110">MRFGQLIFPIWTRVQRPNSFALSSSTLPWPPPPPPLPTKRRRRRRRRILVRPTMAGAQRGLVVHRRPSLIDFYSSNYMSSAPREGWIQRIRNGQITIDGVVVRNPSSVLRDGSRVVYHRIPWKEPQAPHLLPVLYEDDDMIAINKPSGLQVLPGGLFQQRTVLMQLQWKDWNNTTSCCSKRKTAQAHPVPVHRLGRGTSGILLCAKTKIAKVRLASYFAEGTANGTVERDEPEFHKARRISNSIERWLQECLKRMRLKSTSLLVSSLPRSSSWAICCIFIRFVFLREIWKKSQTLVQVEIYSGRPHQIRIHLASIGHPLLGDSLYETGGQPKFCESEHTNGCFAEDGGYQKPLQPVPGDCGYHLHAHWLFLYHPTTNDQLLHITVDTKDRCTIAGNLANSRRARAKKMRVEN</sequence>
<accession>A0A6V7QFT2</accession>
<feature type="compositionally biased region" description="Pro residues" evidence="4">
    <location>
        <begin position="28"/>
        <end position="37"/>
    </location>
</feature>
<dbReference type="EMBL" id="LR862135">
    <property type="protein sequence ID" value="CAD1841940.1"/>
    <property type="molecule type" value="Genomic_DNA"/>
</dbReference>
<dbReference type="InterPro" id="IPR006224">
    <property type="entry name" value="PsdUridine_synth_RluA-like_CS"/>
</dbReference>
<dbReference type="GO" id="GO:0003723">
    <property type="term" value="F:RNA binding"/>
    <property type="evidence" value="ECO:0007669"/>
    <property type="project" value="UniProtKB-KW"/>
</dbReference>
<dbReference type="Pfam" id="PF00849">
    <property type="entry name" value="PseudoU_synth_2"/>
    <property type="match status" value="1"/>
</dbReference>
<dbReference type="InterPro" id="IPR006145">
    <property type="entry name" value="PsdUridine_synth_RsuA/RluA"/>
</dbReference>
<dbReference type="SUPFAM" id="SSF55120">
    <property type="entry name" value="Pseudouridine synthase"/>
    <property type="match status" value="1"/>
</dbReference>